<keyword evidence="3" id="KW-1185">Reference proteome</keyword>
<name>A0A0K9GVX7_9BACI</name>
<sequence length="106" mass="12009">MRNSNGYIFLETMIAFVICLFIVGTILPIVHEIKNDRANIKSRSVALHLLYETLAAYLDSNGRLSTEISDEYRFTWTLIDGSAKLMGCMEYENVEGSYETVCDAVE</sequence>
<keyword evidence="1" id="KW-0812">Transmembrane</keyword>
<dbReference type="RefSeq" id="WP_049682138.1">
    <property type="nucleotide sequence ID" value="NZ_LFZW01000001.1"/>
</dbReference>
<accession>A0A0K9GVX7</accession>
<keyword evidence="1" id="KW-0472">Membrane</keyword>
<evidence type="ECO:0008006" key="4">
    <source>
        <dbReference type="Google" id="ProtNLM"/>
    </source>
</evidence>
<proteinExistence type="predicted"/>
<dbReference type="Proteomes" id="UP000037146">
    <property type="component" value="Unassembled WGS sequence"/>
</dbReference>
<dbReference type="AlphaFoldDB" id="A0A0K9GVX7"/>
<dbReference type="PATRIC" id="fig|1679170.3.peg.3583"/>
<reference evidence="3" key="1">
    <citation type="submission" date="2015-07" db="EMBL/GenBank/DDBJ databases">
        <title>Genome sequencing project for genomic taxonomy and phylogenomics of Bacillus-like bacteria.</title>
        <authorList>
            <person name="Liu B."/>
            <person name="Wang J."/>
            <person name="Zhu Y."/>
            <person name="Liu G."/>
            <person name="Chen Q."/>
            <person name="Chen Z."/>
            <person name="Lan J."/>
            <person name="Che J."/>
            <person name="Ge C."/>
            <person name="Shi H."/>
            <person name="Pan Z."/>
            <person name="Liu X."/>
        </authorList>
    </citation>
    <scope>NUCLEOTIDE SEQUENCE [LARGE SCALE GENOMIC DNA]</scope>
    <source>
        <strain evidence="3">FJAT-27997</strain>
    </source>
</reference>
<feature type="transmembrane region" description="Helical" evidence="1">
    <location>
        <begin position="6"/>
        <end position="30"/>
    </location>
</feature>
<evidence type="ECO:0000256" key="1">
    <source>
        <dbReference type="SAM" id="Phobius"/>
    </source>
</evidence>
<dbReference type="OrthoDB" id="2874972at2"/>
<dbReference type="STRING" id="1679170.AC625_15720"/>
<protein>
    <recommendedName>
        <fullName evidence="4">Type II secretion system protein</fullName>
    </recommendedName>
</protein>
<comment type="caution">
    <text evidence="2">The sequence shown here is derived from an EMBL/GenBank/DDBJ whole genome shotgun (WGS) entry which is preliminary data.</text>
</comment>
<organism evidence="2 3">
    <name type="scientific">Peribacillus loiseleuriae</name>
    <dbReference type="NCBI Taxonomy" id="1679170"/>
    <lineage>
        <taxon>Bacteria</taxon>
        <taxon>Bacillati</taxon>
        <taxon>Bacillota</taxon>
        <taxon>Bacilli</taxon>
        <taxon>Bacillales</taxon>
        <taxon>Bacillaceae</taxon>
        <taxon>Peribacillus</taxon>
    </lineage>
</organism>
<keyword evidence="1" id="KW-1133">Transmembrane helix</keyword>
<evidence type="ECO:0000313" key="2">
    <source>
        <dbReference type="EMBL" id="KMY50786.1"/>
    </source>
</evidence>
<dbReference type="EMBL" id="LFZW01000001">
    <property type="protein sequence ID" value="KMY50786.1"/>
    <property type="molecule type" value="Genomic_DNA"/>
</dbReference>
<gene>
    <name evidence="2" type="ORF">AC625_15720</name>
</gene>
<evidence type="ECO:0000313" key="3">
    <source>
        <dbReference type="Proteomes" id="UP000037146"/>
    </source>
</evidence>